<reference evidence="1 2" key="1">
    <citation type="submission" date="2019-04" db="EMBL/GenBank/DDBJ databases">
        <title>Sphingobacterium olei sp. nov., isolated from oil-contaminated soil.</title>
        <authorList>
            <person name="Liu B."/>
        </authorList>
    </citation>
    <scope>NUCLEOTIDE SEQUENCE [LARGE SCALE GENOMIC DNA]</scope>
    <source>
        <strain evidence="1 2">Y3L14</strain>
    </source>
</reference>
<evidence type="ECO:0008006" key="3">
    <source>
        <dbReference type="Google" id="ProtNLM"/>
    </source>
</evidence>
<dbReference type="OrthoDB" id="703412at2"/>
<gene>
    <name evidence="1" type="ORF">FAZ19_17030</name>
</gene>
<dbReference type="Proteomes" id="UP000309872">
    <property type="component" value="Unassembled WGS sequence"/>
</dbReference>
<sequence>MMKQLLTISCILVSICSVYSQETSKRQFPPLEFYFSVGGEYSNPNNLNERLGSLGVDKADKFRLAGGLGLSYRIKHIILGLNTSTSGSSFRSEDDNHVKNSHVGFYLSTNALRVNKLIISPQVGIGYEETRVRFVKEGVTGTFDDLLTTSSNRVQLENKGEVLDFGVAFKKAKSNTDFYKTLFKIGYRHGLKEREWKISDAAVTGAPSDRMRNFYVQLLFGFGR</sequence>
<comment type="caution">
    <text evidence="1">The sequence shown here is derived from an EMBL/GenBank/DDBJ whole genome shotgun (WGS) entry which is preliminary data.</text>
</comment>
<evidence type="ECO:0000313" key="1">
    <source>
        <dbReference type="EMBL" id="TJY63960.1"/>
    </source>
</evidence>
<dbReference type="AlphaFoldDB" id="A0A4U0GXP8"/>
<dbReference type="RefSeq" id="WP_136821951.1">
    <property type="nucleotide sequence ID" value="NZ_BMJX01000005.1"/>
</dbReference>
<organism evidence="1 2">
    <name type="scientific">Sphingobacterium alkalisoli</name>
    <dbReference type="NCBI Taxonomy" id="1874115"/>
    <lineage>
        <taxon>Bacteria</taxon>
        <taxon>Pseudomonadati</taxon>
        <taxon>Bacteroidota</taxon>
        <taxon>Sphingobacteriia</taxon>
        <taxon>Sphingobacteriales</taxon>
        <taxon>Sphingobacteriaceae</taxon>
        <taxon>Sphingobacterium</taxon>
    </lineage>
</organism>
<name>A0A4U0GXP8_9SPHI</name>
<accession>A0A4U0GXP8</accession>
<proteinExistence type="predicted"/>
<evidence type="ECO:0000313" key="2">
    <source>
        <dbReference type="Proteomes" id="UP000309872"/>
    </source>
</evidence>
<protein>
    <recommendedName>
        <fullName evidence="3">Outer membrane protein beta-barrel domain-containing protein</fullName>
    </recommendedName>
</protein>
<dbReference type="EMBL" id="SUKA01000005">
    <property type="protein sequence ID" value="TJY63960.1"/>
    <property type="molecule type" value="Genomic_DNA"/>
</dbReference>
<keyword evidence="2" id="KW-1185">Reference proteome</keyword>